<proteinExistence type="predicted"/>
<comment type="caution">
    <text evidence="2">The sequence shown here is derived from an EMBL/GenBank/DDBJ whole genome shotgun (WGS) entry which is preliminary data.</text>
</comment>
<reference evidence="2 3" key="1">
    <citation type="submission" date="2018-06" db="EMBL/GenBank/DDBJ databases">
        <title>Genomic Encyclopedia of Archaeal and Bacterial Type Strains, Phase II (KMG-II): from individual species to whole genera.</title>
        <authorList>
            <person name="Goeker M."/>
        </authorList>
    </citation>
    <scope>NUCLEOTIDE SEQUENCE [LARGE SCALE GENOMIC DNA]</scope>
    <source>
        <strain evidence="2 3">CFPB 3232</strain>
    </source>
</reference>
<feature type="region of interest" description="Disordered" evidence="1">
    <location>
        <begin position="418"/>
        <end position="448"/>
    </location>
</feature>
<dbReference type="EMBL" id="QLTA01000008">
    <property type="protein sequence ID" value="RAR84935.1"/>
    <property type="molecule type" value="Genomic_DNA"/>
</dbReference>
<dbReference type="OrthoDB" id="9135932at2"/>
<dbReference type="Proteomes" id="UP000248856">
    <property type="component" value="Unassembled WGS sequence"/>
</dbReference>
<feature type="region of interest" description="Disordered" evidence="1">
    <location>
        <begin position="306"/>
        <end position="328"/>
    </location>
</feature>
<evidence type="ECO:0000313" key="3">
    <source>
        <dbReference type="Proteomes" id="UP000248856"/>
    </source>
</evidence>
<protein>
    <submittedName>
        <fullName evidence="2">Uncharacterized protein</fullName>
    </submittedName>
</protein>
<keyword evidence="3" id="KW-1185">Reference proteome</keyword>
<dbReference type="AlphaFoldDB" id="A0A328ZHX3"/>
<gene>
    <name evidence="2" type="ORF">AX018_100825</name>
</gene>
<feature type="compositionally biased region" description="Low complexity" evidence="1">
    <location>
        <begin position="314"/>
        <end position="324"/>
    </location>
</feature>
<sequence>MAEMSALSAVREKRLFQKSASQQYKFAKRLSPAQRGELEQALQAEIQRPTTGDVERRAALTMWMSVQQARLRTHDLAHRQQHSRDQADALEVGVWGITLPLVPLMLRSQRRGYYNSPIRPEYAAAFDNFMRMLRDPGIPPELREVVAQQLDYHRRSERTIAPRQAELLRAQGAMGLAASGYLVSTDRDLPPPNATERQVLQRRAQMSAAGQIAPPSPSPTQEVLTDAVSALTGTHIDGIDLTGLTGLHTQQVIDHLQDLGDPASRPRTAAAEALRRAGTDMERIVSNLSALVTDGVLSRRTVARAARAERDTQAARAAQARAPRMAPPAVPSPTLVLLTEAASALNGTHADDLDLTHLAAGHAQEVIDHLHDLADPAGQRQEAAVRALQDGGTDLEQIIGNLHALVVAGTLSARTTARATRSAQAAEAERTARAERARADSQEAPQNG</sequence>
<dbReference type="RefSeq" id="WP_111876367.1">
    <property type="nucleotide sequence ID" value="NZ_CBCSGC010000036.1"/>
</dbReference>
<evidence type="ECO:0000256" key="1">
    <source>
        <dbReference type="SAM" id="MobiDB-lite"/>
    </source>
</evidence>
<accession>A0A328ZHX3</accession>
<organism evidence="2 3">
    <name type="scientific">Paracidovorax anthurii</name>
    <dbReference type="NCBI Taxonomy" id="78229"/>
    <lineage>
        <taxon>Bacteria</taxon>
        <taxon>Pseudomonadati</taxon>
        <taxon>Pseudomonadota</taxon>
        <taxon>Betaproteobacteria</taxon>
        <taxon>Burkholderiales</taxon>
        <taxon>Comamonadaceae</taxon>
        <taxon>Paracidovorax</taxon>
    </lineage>
</organism>
<name>A0A328ZHX3_9BURK</name>
<feature type="compositionally biased region" description="Basic and acidic residues" evidence="1">
    <location>
        <begin position="427"/>
        <end position="441"/>
    </location>
</feature>
<evidence type="ECO:0000313" key="2">
    <source>
        <dbReference type="EMBL" id="RAR84935.1"/>
    </source>
</evidence>